<sequence>MSSSAKGTDCVTKRRPAAVTSNRSPINDLPISKDDIRDVFREEFAAMRQSLVSEFQKTLKDMVKSELRSIREDISALDKSVSFLSKEYDSFKKDWLSYSKSIHDLESQNLELADTVRDLTFRLQAMEINNRSSNLEMQCVPEHKSENLFTTVIQLSKIVGCELRENEIHHCTRVAKLNKDDNRPRSIIIKLSSPRVRDTLLAGVIKFNKSNPTDKLNTSHIGISGDKRPIFVSEHLSPSIKKLHAAARTMAKEKGYKFVWTRNGRVFVRKSENSPFIYIKDKVTIDKLP</sequence>
<dbReference type="Proteomes" id="UP001153954">
    <property type="component" value="Unassembled WGS sequence"/>
</dbReference>
<accession>A0AAU9V929</accession>
<evidence type="ECO:0000259" key="2">
    <source>
        <dbReference type="Pfam" id="PF25298"/>
    </source>
</evidence>
<dbReference type="Pfam" id="PF25298">
    <property type="entry name" value="Baculo_FP_2nd"/>
    <property type="match status" value="1"/>
</dbReference>
<dbReference type="InterPro" id="IPR057251">
    <property type="entry name" value="FP_C"/>
</dbReference>
<reference evidence="3" key="1">
    <citation type="submission" date="2022-03" db="EMBL/GenBank/DDBJ databases">
        <authorList>
            <person name="Tunstrom K."/>
        </authorList>
    </citation>
    <scope>NUCLEOTIDE SEQUENCE</scope>
</reference>
<proteinExistence type="predicted"/>
<evidence type="ECO:0000313" key="4">
    <source>
        <dbReference type="Proteomes" id="UP001153954"/>
    </source>
</evidence>
<dbReference type="AlphaFoldDB" id="A0AAU9V929"/>
<evidence type="ECO:0000313" key="3">
    <source>
        <dbReference type="EMBL" id="CAH2107743.1"/>
    </source>
</evidence>
<protein>
    <recommendedName>
        <fullName evidence="2">FP protein C-terminal domain-containing protein</fullName>
    </recommendedName>
</protein>
<feature type="region of interest" description="Disordered" evidence="1">
    <location>
        <begin position="1"/>
        <end position="26"/>
    </location>
</feature>
<dbReference type="EMBL" id="CAKOGL010000030">
    <property type="protein sequence ID" value="CAH2107743.1"/>
    <property type="molecule type" value="Genomic_DNA"/>
</dbReference>
<feature type="domain" description="FP protein C-terminal" evidence="2">
    <location>
        <begin position="238"/>
        <end position="288"/>
    </location>
</feature>
<comment type="caution">
    <text evidence="3">The sequence shown here is derived from an EMBL/GenBank/DDBJ whole genome shotgun (WGS) entry which is preliminary data.</text>
</comment>
<evidence type="ECO:0000256" key="1">
    <source>
        <dbReference type="SAM" id="MobiDB-lite"/>
    </source>
</evidence>
<name>A0AAU9V929_EUPED</name>
<keyword evidence="4" id="KW-1185">Reference proteome</keyword>
<gene>
    <name evidence="3" type="ORF">EEDITHA_LOCUS21744</name>
</gene>
<organism evidence="3 4">
    <name type="scientific">Euphydryas editha</name>
    <name type="common">Edith's checkerspot</name>
    <dbReference type="NCBI Taxonomy" id="104508"/>
    <lineage>
        <taxon>Eukaryota</taxon>
        <taxon>Metazoa</taxon>
        <taxon>Ecdysozoa</taxon>
        <taxon>Arthropoda</taxon>
        <taxon>Hexapoda</taxon>
        <taxon>Insecta</taxon>
        <taxon>Pterygota</taxon>
        <taxon>Neoptera</taxon>
        <taxon>Endopterygota</taxon>
        <taxon>Lepidoptera</taxon>
        <taxon>Glossata</taxon>
        <taxon>Ditrysia</taxon>
        <taxon>Papilionoidea</taxon>
        <taxon>Nymphalidae</taxon>
        <taxon>Nymphalinae</taxon>
        <taxon>Euphydryas</taxon>
    </lineage>
</organism>